<gene>
    <name evidence="1" type="ORF">Plil01_001528900</name>
</gene>
<evidence type="ECO:0000313" key="2">
    <source>
        <dbReference type="Proteomes" id="UP001165083"/>
    </source>
</evidence>
<protein>
    <submittedName>
        <fullName evidence="1">Unnamed protein product</fullName>
    </submittedName>
</protein>
<dbReference type="EMBL" id="BSXW01001355">
    <property type="protein sequence ID" value="GMF36102.1"/>
    <property type="molecule type" value="Genomic_DNA"/>
</dbReference>
<comment type="caution">
    <text evidence="1">The sequence shown here is derived from an EMBL/GenBank/DDBJ whole genome shotgun (WGS) entry which is preliminary data.</text>
</comment>
<sequence>MTEFHLLWSHVDADLTSQWTSGRGRRSTTTPKDAFMMLLCELKHYKTWQKHALDFGYKAPTFEKMMHRVLNVVAPVLDRAFIRPASMASQRSNGNTFHYYLYALYATDVIFQPSYGGSTSQNTTSRISTSCTVIRTDCARRTVALVRDGVDAQQHHACCQRLRVESREVVDIGVRVRREVVVHGLLVRVGFRQALGVEQVDGASSEERAHHLCHAVARQLPPLETTVYGVGERDGAVHVCATTASKSRIITCDSRDWCLGTEGLGRAAVWHHCLVLLSFPKSITSG</sequence>
<proteinExistence type="predicted"/>
<name>A0A9W6XD19_9STRA</name>
<evidence type="ECO:0000313" key="1">
    <source>
        <dbReference type="EMBL" id="GMF36102.1"/>
    </source>
</evidence>
<accession>A0A9W6XD19</accession>
<dbReference type="Proteomes" id="UP001165083">
    <property type="component" value="Unassembled WGS sequence"/>
</dbReference>
<keyword evidence="2" id="KW-1185">Reference proteome</keyword>
<organism evidence="1 2">
    <name type="scientific">Phytophthora lilii</name>
    <dbReference type="NCBI Taxonomy" id="2077276"/>
    <lineage>
        <taxon>Eukaryota</taxon>
        <taxon>Sar</taxon>
        <taxon>Stramenopiles</taxon>
        <taxon>Oomycota</taxon>
        <taxon>Peronosporomycetes</taxon>
        <taxon>Peronosporales</taxon>
        <taxon>Peronosporaceae</taxon>
        <taxon>Phytophthora</taxon>
    </lineage>
</organism>
<reference evidence="1" key="1">
    <citation type="submission" date="2023-04" db="EMBL/GenBank/DDBJ databases">
        <title>Phytophthora lilii NBRC 32176.</title>
        <authorList>
            <person name="Ichikawa N."/>
            <person name="Sato H."/>
            <person name="Tonouchi N."/>
        </authorList>
    </citation>
    <scope>NUCLEOTIDE SEQUENCE</scope>
    <source>
        <strain evidence="1">NBRC 32176</strain>
    </source>
</reference>
<dbReference type="OrthoDB" id="166451at2759"/>
<dbReference type="AlphaFoldDB" id="A0A9W6XD19"/>